<name>A0ABQ5HK82_9ASTR</name>
<dbReference type="Proteomes" id="UP001151760">
    <property type="component" value="Unassembled WGS sequence"/>
</dbReference>
<gene>
    <name evidence="4" type="ORF">Tco_1070039</name>
</gene>
<dbReference type="PANTHER" id="PTHR11439:SF483">
    <property type="entry name" value="PEPTIDE SYNTHASE GLIP-LIKE, PUTATIVE (AFU_ORTHOLOGUE AFUA_3G12920)-RELATED"/>
    <property type="match status" value="1"/>
</dbReference>
<feature type="domain" description="Reverse transcriptase Ty1/copia-type" evidence="3">
    <location>
        <begin position="315"/>
        <end position="398"/>
    </location>
</feature>
<evidence type="ECO:0000256" key="2">
    <source>
        <dbReference type="SAM" id="SignalP"/>
    </source>
</evidence>
<feature type="chain" id="PRO_5045315987" evidence="2">
    <location>
        <begin position="16"/>
        <end position="1233"/>
    </location>
</feature>
<sequence>MISLLLFLGYGSSSARERHTTNWIITSKASISIFLGWSNLYDADLEVASAKSIGFVRDLLWEIDLQTGYRGSDLYIFLFKKTTSSNPIVSWLKFTDSRMVMDRSFLILNFRLSSPYSQKVHSRQAVLRSNGRLNLLHMELCGPRRVARHKWEEKFSKTSHDDSRNLHAQVFTVRSDRGSEFYETRHTPCLLKEEGIEHQTSTPRTPPPLRQTMSVEIKDRLSQQGLEFLFSPLLEEYYNPTTGLAEGKQNKIKHPNASIQDAEFSHSFLLPPVQENCSWINPSMPVQNKTSDLPQDPEISNVYLTDELHQFDRLKVWELVDKPFGKMIIKLKWLWKNKKDEDQTVIRNKARLVAKGYAQEEGIDFEESFAPVARLEAVRIFVAHAAHKSFPIYQMDVEIGMSLVTEGGSQMAWYDVKLSNFLMVKGFSKARPSKAPQEVKRSFKYLKGTINMGLWYPKDSGFELTAFSDADHAGCLDTRKSTSGGIQFLGDKLVSWMSKKQNCTSNVFRRGRVCGVYLQVVSSNVWKYAPCLRVLKPYELSSLDPEINQNLLGHVHFQTLVTSSGSQAVIKMSSSNSTAIDPTTPPSLIACAKQTVVAKFITEAEYVAASSYCGQLQALVDGKKIVVTEASVRRDLQLEDAKGVDCLPNATIFKQLTLMGAKTTAWNEFSSTMASAIICLANNQKFNFSKYIFESMVKNLDSAGKFLMYPRFVQVFLDNQLEGMINHNKIYIAPPHIKKVFANMKRQGKDFSGIVKPLFSTMIVKAQQEQGEGSDMLTIIPPSTSQPQRKQRPRKPKRKDSKIPQSSVPVENVADEAVYEEMDESLERATTTATGLDAEQDRGNISKTQSKATPNEPSSIGTSLGGSPRRQDTIGDTIAQIRSENVTKFYNDPLLAGVKTLQSVKKLERKKKSRTYSLKRLYKVGLSARIDSSDDEASLGDQEDASKQGRKIHDINADEDITLENVHDANMFGVYDLDGDELFVETNDLSDVDMTLAQALAELKSAKPKDVTTATATTKSVVTRPRLKGLVETDYELAQRLQAEEQEELTIEEKSKLFQQLLEKRRKHFAAKRVEDRRNRPPTKSQQRSIMVNTFVDMDTELVGGSEVREEGSETREESSSKRQVAELEQVLQENKKDRRFDAIPLATKPPSIVDWKIIKEGKIGYYQIIRADGNSKRIVGIKSLLEVTAVKLVLLVQKLLLLVLKVNAAGIKVTTAERLQLQRKDKDCSEKR</sequence>
<proteinExistence type="predicted"/>
<feature type="compositionally biased region" description="Basic residues" evidence="1">
    <location>
        <begin position="789"/>
        <end position="800"/>
    </location>
</feature>
<evidence type="ECO:0000259" key="3">
    <source>
        <dbReference type="Pfam" id="PF07727"/>
    </source>
</evidence>
<keyword evidence="2" id="KW-0732">Signal</keyword>
<feature type="signal peptide" evidence="2">
    <location>
        <begin position="1"/>
        <end position="15"/>
    </location>
</feature>
<comment type="caution">
    <text evidence="4">The sequence shown here is derived from an EMBL/GenBank/DDBJ whole genome shotgun (WGS) entry which is preliminary data.</text>
</comment>
<feature type="region of interest" description="Disordered" evidence="1">
    <location>
        <begin position="1104"/>
        <end position="1125"/>
    </location>
</feature>
<reference evidence="4" key="1">
    <citation type="journal article" date="2022" name="Int. J. Mol. Sci.">
        <title>Draft Genome of Tanacetum Coccineum: Genomic Comparison of Closely Related Tanacetum-Family Plants.</title>
        <authorList>
            <person name="Yamashiro T."/>
            <person name="Shiraishi A."/>
            <person name="Nakayama K."/>
            <person name="Satake H."/>
        </authorList>
    </citation>
    <scope>NUCLEOTIDE SEQUENCE</scope>
</reference>
<keyword evidence="5" id="KW-1185">Reference proteome</keyword>
<accession>A0ABQ5HK82</accession>
<protein>
    <submittedName>
        <fullName evidence="4">Ribonuclease H-like domain-containing protein</fullName>
    </submittedName>
</protein>
<dbReference type="EMBL" id="BQNB010019720">
    <property type="protein sequence ID" value="GJT88322.1"/>
    <property type="molecule type" value="Genomic_DNA"/>
</dbReference>
<evidence type="ECO:0000313" key="5">
    <source>
        <dbReference type="Proteomes" id="UP001151760"/>
    </source>
</evidence>
<feature type="compositionally biased region" description="Basic and acidic residues" evidence="1">
    <location>
        <begin position="1107"/>
        <end position="1125"/>
    </location>
</feature>
<feature type="compositionally biased region" description="Acidic residues" evidence="1">
    <location>
        <begin position="813"/>
        <end position="824"/>
    </location>
</feature>
<dbReference type="Pfam" id="PF07727">
    <property type="entry name" value="RVT_2"/>
    <property type="match status" value="1"/>
</dbReference>
<reference evidence="4" key="2">
    <citation type="submission" date="2022-01" db="EMBL/GenBank/DDBJ databases">
        <authorList>
            <person name="Yamashiro T."/>
            <person name="Shiraishi A."/>
            <person name="Satake H."/>
            <person name="Nakayama K."/>
        </authorList>
    </citation>
    <scope>NUCLEOTIDE SEQUENCE</scope>
</reference>
<dbReference type="PANTHER" id="PTHR11439">
    <property type="entry name" value="GAG-POL-RELATED RETROTRANSPOSON"/>
    <property type="match status" value="1"/>
</dbReference>
<dbReference type="CDD" id="cd09272">
    <property type="entry name" value="RNase_HI_RT_Ty1"/>
    <property type="match status" value="1"/>
</dbReference>
<evidence type="ECO:0000256" key="1">
    <source>
        <dbReference type="SAM" id="MobiDB-lite"/>
    </source>
</evidence>
<organism evidence="4 5">
    <name type="scientific">Tanacetum coccineum</name>
    <dbReference type="NCBI Taxonomy" id="301880"/>
    <lineage>
        <taxon>Eukaryota</taxon>
        <taxon>Viridiplantae</taxon>
        <taxon>Streptophyta</taxon>
        <taxon>Embryophyta</taxon>
        <taxon>Tracheophyta</taxon>
        <taxon>Spermatophyta</taxon>
        <taxon>Magnoliopsida</taxon>
        <taxon>eudicotyledons</taxon>
        <taxon>Gunneridae</taxon>
        <taxon>Pentapetalae</taxon>
        <taxon>asterids</taxon>
        <taxon>campanulids</taxon>
        <taxon>Asterales</taxon>
        <taxon>Asteraceae</taxon>
        <taxon>Asteroideae</taxon>
        <taxon>Anthemideae</taxon>
        <taxon>Anthemidinae</taxon>
        <taxon>Tanacetum</taxon>
    </lineage>
</organism>
<evidence type="ECO:0000313" key="4">
    <source>
        <dbReference type="EMBL" id="GJT88322.1"/>
    </source>
</evidence>
<feature type="region of interest" description="Disordered" evidence="1">
    <location>
        <begin position="770"/>
        <end position="872"/>
    </location>
</feature>
<feature type="compositionally biased region" description="Polar residues" evidence="1">
    <location>
        <begin position="845"/>
        <end position="862"/>
    </location>
</feature>
<dbReference type="InterPro" id="IPR013103">
    <property type="entry name" value="RVT_2"/>
</dbReference>